<accession>A0A7Y9S447</accession>
<evidence type="ECO:0000256" key="2">
    <source>
        <dbReference type="ARBA" id="ARBA00022448"/>
    </source>
</evidence>
<dbReference type="Pfam" id="PF00005">
    <property type="entry name" value="ABC_tran"/>
    <property type="match status" value="1"/>
</dbReference>
<dbReference type="PANTHER" id="PTHR43820">
    <property type="entry name" value="HIGH-AFFINITY BRANCHED-CHAIN AMINO ACID TRANSPORT ATP-BINDING PROTEIN LIVF"/>
    <property type="match status" value="1"/>
</dbReference>
<evidence type="ECO:0000256" key="4">
    <source>
        <dbReference type="ARBA" id="ARBA00022840"/>
    </source>
</evidence>
<dbReference type="CDD" id="cd03224">
    <property type="entry name" value="ABC_TM1139_LivF_branched"/>
    <property type="match status" value="1"/>
</dbReference>
<evidence type="ECO:0000256" key="1">
    <source>
        <dbReference type="ARBA" id="ARBA00005417"/>
    </source>
</evidence>
<feature type="domain" description="ABC transporter" evidence="6">
    <location>
        <begin position="4"/>
        <end position="233"/>
    </location>
</feature>
<dbReference type="RefSeq" id="WP_179502769.1">
    <property type="nucleotide sequence ID" value="NZ_JACCAA010000001.1"/>
</dbReference>
<dbReference type="PANTHER" id="PTHR43820:SF4">
    <property type="entry name" value="HIGH-AFFINITY BRANCHED-CHAIN AMINO ACID TRANSPORT ATP-BINDING PROTEIN LIVF"/>
    <property type="match status" value="1"/>
</dbReference>
<dbReference type="InterPro" id="IPR017871">
    <property type="entry name" value="ABC_transporter-like_CS"/>
</dbReference>
<evidence type="ECO:0000259" key="6">
    <source>
        <dbReference type="PROSITE" id="PS50893"/>
    </source>
</evidence>
<keyword evidence="4 7" id="KW-0067">ATP-binding</keyword>
<dbReference type="InterPro" id="IPR027417">
    <property type="entry name" value="P-loop_NTPase"/>
</dbReference>
<keyword evidence="3" id="KW-0547">Nucleotide-binding</keyword>
<gene>
    <name evidence="7" type="ORF">BJ980_002676</name>
</gene>
<dbReference type="PROSITE" id="PS00211">
    <property type="entry name" value="ABC_TRANSPORTER_1"/>
    <property type="match status" value="1"/>
</dbReference>
<dbReference type="GO" id="GO:0005524">
    <property type="term" value="F:ATP binding"/>
    <property type="evidence" value="ECO:0007669"/>
    <property type="project" value="UniProtKB-KW"/>
</dbReference>
<comment type="similarity">
    <text evidence="1">Belongs to the ABC transporter superfamily.</text>
</comment>
<evidence type="ECO:0000256" key="5">
    <source>
        <dbReference type="ARBA" id="ARBA00022970"/>
    </source>
</evidence>
<dbReference type="InterPro" id="IPR052156">
    <property type="entry name" value="BCAA_Transport_ATP-bd_LivF"/>
</dbReference>
<dbReference type="AlphaFoldDB" id="A0A7Y9S447"/>
<dbReference type="Proteomes" id="UP000540656">
    <property type="component" value="Unassembled WGS sequence"/>
</dbReference>
<evidence type="ECO:0000256" key="3">
    <source>
        <dbReference type="ARBA" id="ARBA00022741"/>
    </source>
</evidence>
<keyword evidence="8" id="KW-1185">Reference proteome</keyword>
<dbReference type="InterPro" id="IPR003593">
    <property type="entry name" value="AAA+_ATPase"/>
</dbReference>
<sequence length="234" mass="25120">MTFFATKQLTASYGRGTVLHNVEVSVDQGDIAVILGANGAGKTTFMRAITGLVKTQGSIVLDGLELVGKRTHSIARHGIAHVPQGRGTFKDLTVADNLRVGGYRLPERQVAALMDRWYDFFPKLKSRSNQLAGGMSGGEQQMLAIARALISQPRLLLLDEPSLGLAPKVTAEVFSVLTEINAETGITVLVVEQNAKVALAAASKGFVMETGRIVRSGPAESMRNDDEIRRAYLG</sequence>
<evidence type="ECO:0000313" key="7">
    <source>
        <dbReference type="EMBL" id="NYG59753.1"/>
    </source>
</evidence>
<name>A0A7Y9S447_9ACTN</name>
<dbReference type="SUPFAM" id="SSF52540">
    <property type="entry name" value="P-loop containing nucleoside triphosphate hydrolases"/>
    <property type="match status" value="1"/>
</dbReference>
<dbReference type="SMART" id="SM00382">
    <property type="entry name" value="AAA"/>
    <property type="match status" value="1"/>
</dbReference>
<dbReference type="Gene3D" id="3.40.50.300">
    <property type="entry name" value="P-loop containing nucleotide triphosphate hydrolases"/>
    <property type="match status" value="1"/>
</dbReference>
<comment type="caution">
    <text evidence="7">The sequence shown here is derived from an EMBL/GenBank/DDBJ whole genome shotgun (WGS) entry which is preliminary data.</text>
</comment>
<organism evidence="7 8">
    <name type="scientific">Nocardioides daedukensis</name>
    <dbReference type="NCBI Taxonomy" id="634462"/>
    <lineage>
        <taxon>Bacteria</taxon>
        <taxon>Bacillati</taxon>
        <taxon>Actinomycetota</taxon>
        <taxon>Actinomycetes</taxon>
        <taxon>Propionibacteriales</taxon>
        <taxon>Nocardioidaceae</taxon>
        <taxon>Nocardioides</taxon>
    </lineage>
</organism>
<protein>
    <submittedName>
        <fullName evidence="7">Branched-chain amino acid transport system ATP-binding protein</fullName>
    </submittedName>
</protein>
<keyword evidence="5" id="KW-0029">Amino-acid transport</keyword>
<dbReference type="PROSITE" id="PS50893">
    <property type="entry name" value="ABC_TRANSPORTER_2"/>
    <property type="match status" value="1"/>
</dbReference>
<evidence type="ECO:0000313" key="8">
    <source>
        <dbReference type="Proteomes" id="UP000540656"/>
    </source>
</evidence>
<reference evidence="7 8" key="1">
    <citation type="submission" date="2020-07" db="EMBL/GenBank/DDBJ databases">
        <title>Sequencing the genomes of 1000 actinobacteria strains.</title>
        <authorList>
            <person name="Klenk H.-P."/>
        </authorList>
    </citation>
    <scope>NUCLEOTIDE SEQUENCE [LARGE SCALE GENOMIC DNA]</scope>
    <source>
        <strain evidence="7 8">DSM 23819</strain>
    </source>
</reference>
<dbReference type="InterPro" id="IPR003439">
    <property type="entry name" value="ABC_transporter-like_ATP-bd"/>
</dbReference>
<proteinExistence type="inferred from homology"/>
<dbReference type="GO" id="GO:0015807">
    <property type="term" value="P:L-amino acid transport"/>
    <property type="evidence" value="ECO:0007669"/>
    <property type="project" value="TreeGrafter"/>
</dbReference>
<dbReference type="GO" id="GO:0015658">
    <property type="term" value="F:branched-chain amino acid transmembrane transporter activity"/>
    <property type="evidence" value="ECO:0007669"/>
    <property type="project" value="TreeGrafter"/>
</dbReference>
<keyword evidence="2" id="KW-0813">Transport</keyword>
<dbReference type="GO" id="GO:0016887">
    <property type="term" value="F:ATP hydrolysis activity"/>
    <property type="evidence" value="ECO:0007669"/>
    <property type="project" value="InterPro"/>
</dbReference>
<dbReference type="EMBL" id="JACCAA010000001">
    <property type="protein sequence ID" value="NYG59753.1"/>
    <property type="molecule type" value="Genomic_DNA"/>
</dbReference>